<keyword evidence="4" id="KW-1133">Transmembrane helix</keyword>
<evidence type="ECO:0000256" key="1">
    <source>
        <dbReference type="ARBA" id="ARBA00004167"/>
    </source>
</evidence>
<keyword evidence="6" id="KW-0325">Glycoprotein</keyword>
<feature type="domain" description="WSC" evidence="7">
    <location>
        <begin position="331"/>
        <end position="425"/>
    </location>
</feature>
<evidence type="ECO:0000313" key="8">
    <source>
        <dbReference type="EMBL" id="KAK3789879.1"/>
    </source>
</evidence>
<evidence type="ECO:0000256" key="2">
    <source>
        <dbReference type="ARBA" id="ARBA00022692"/>
    </source>
</evidence>
<evidence type="ECO:0000259" key="7">
    <source>
        <dbReference type="PROSITE" id="PS51212"/>
    </source>
</evidence>
<evidence type="ECO:0000256" key="3">
    <source>
        <dbReference type="ARBA" id="ARBA00022729"/>
    </source>
</evidence>
<dbReference type="InterPro" id="IPR051836">
    <property type="entry name" value="Kremen_rcpt"/>
</dbReference>
<organism evidence="8 9">
    <name type="scientific">Elysia crispata</name>
    <name type="common">lettuce slug</name>
    <dbReference type="NCBI Taxonomy" id="231223"/>
    <lineage>
        <taxon>Eukaryota</taxon>
        <taxon>Metazoa</taxon>
        <taxon>Spiralia</taxon>
        <taxon>Lophotrochozoa</taxon>
        <taxon>Mollusca</taxon>
        <taxon>Gastropoda</taxon>
        <taxon>Heterobranchia</taxon>
        <taxon>Euthyneura</taxon>
        <taxon>Panpulmonata</taxon>
        <taxon>Sacoglossa</taxon>
        <taxon>Placobranchoidea</taxon>
        <taxon>Plakobranchidae</taxon>
        <taxon>Elysia</taxon>
    </lineage>
</organism>
<sequence>MATVDQTKAEDIKQTHVRVALTLTFCFYHLQGLRICQINSSERELSVYSDDLLAKTRCDKSRRNLRNLRKYRAGRRDTCVRGMRSSRKNQRDLKPARYYYVPNIAGKNPKSAKYEIRKVNMSSKKVPTLCLLSTPTASFHRHKFKSTSVPTIVVLAAEVIILCGFCQSGQLEKTGELTTETVNIDGPDIFISRGQRSTDSDSILITYSFIKAAATSPGAAGYMGCFSTGDQWSAETAHLNPALGRDAGHDVRTCIEDCWEQRMRLAMIGRGSSCLCGGLLTMMTKDEPGLCRAPCVKNSTELCGGTTALDVYYTGYIEEPTYDVIEYDEIKTVYQGCYEDPKYQVLCNFSFSTPRLNVQMCMEYCSNNFFKYAVVDSPQRCCCAMTLNEAYRNKPGKCTLLCQDGRGRHEICGGQDGFLSVYVTGAAEFEGWKPKVPKLPWMRPNISESIIRRLAEGS</sequence>
<evidence type="ECO:0000256" key="4">
    <source>
        <dbReference type="ARBA" id="ARBA00022989"/>
    </source>
</evidence>
<dbReference type="Pfam" id="PF01822">
    <property type="entry name" value="WSC"/>
    <property type="match status" value="2"/>
</dbReference>
<keyword evidence="9" id="KW-1185">Reference proteome</keyword>
<accession>A0AAE1AL91</accession>
<dbReference type="PANTHER" id="PTHR24269:SF16">
    <property type="entry name" value="PROTEIN SLG1"/>
    <property type="match status" value="1"/>
</dbReference>
<feature type="domain" description="WSC" evidence="7">
    <location>
        <begin position="219"/>
        <end position="315"/>
    </location>
</feature>
<keyword evidence="2" id="KW-0812">Transmembrane</keyword>
<proteinExistence type="predicted"/>
<dbReference type="AlphaFoldDB" id="A0AAE1AL91"/>
<evidence type="ECO:0000313" key="9">
    <source>
        <dbReference type="Proteomes" id="UP001283361"/>
    </source>
</evidence>
<keyword evidence="5" id="KW-0472">Membrane</keyword>
<dbReference type="GO" id="GO:0005886">
    <property type="term" value="C:plasma membrane"/>
    <property type="evidence" value="ECO:0007669"/>
    <property type="project" value="TreeGrafter"/>
</dbReference>
<evidence type="ECO:0000256" key="6">
    <source>
        <dbReference type="ARBA" id="ARBA00023180"/>
    </source>
</evidence>
<comment type="subcellular location">
    <subcellularLocation>
        <location evidence="1">Membrane</location>
        <topology evidence="1">Single-pass membrane protein</topology>
    </subcellularLocation>
</comment>
<gene>
    <name evidence="8" type="ORF">RRG08_060432</name>
</gene>
<dbReference type="EMBL" id="JAWDGP010001626">
    <property type="protein sequence ID" value="KAK3789879.1"/>
    <property type="molecule type" value="Genomic_DNA"/>
</dbReference>
<comment type="caution">
    <text evidence="8">The sequence shown here is derived from an EMBL/GenBank/DDBJ whole genome shotgun (WGS) entry which is preliminary data.</text>
</comment>
<evidence type="ECO:0000256" key="5">
    <source>
        <dbReference type="ARBA" id="ARBA00023136"/>
    </source>
</evidence>
<name>A0AAE1AL91_9GAST</name>
<keyword evidence="3" id="KW-0732">Signal</keyword>
<dbReference type="PROSITE" id="PS51212">
    <property type="entry name" value="WSC"/>
    <property type="match status" value="2"/>
</dbReference>
<reference evidence="8" key="1">
    <citation type="journal article" date="2023" name="G3 (Bethesda)">
        <title>A reference genome for the long-term kleptoplast-retaining sea slug Elysia crispata morphotype clarki.</title>
        <authorList>
            <person name="Eastman K.E."/>
            <person name="Pendleton A.L."/>
            <person name="Shaikh M.A."/>
            <person name="Suttiyut T."/>
            <person name="Ogas R."/>
            <person name="Tomko P."/>
            <person name="Gavelis G."/>
            <person name="Widhalm J.R."/>
            <person name="Wisecaver J.H."/>
        </authorList>
    </citation>
    <scope>NUCLEOTIDE SEQUENCE</scope>
    <source>
        <strain evidence="8">ECLA1</strain>
    </source>
</reference>
<dbReference type="SMART" id="SM00321">
    <property type="entry name" value="WSC"/>
    <property type="match status" value="1"/>
</dbReference>
<dbReference type="Proteomes" id="UP001283361">
    <property type="component" value="Unassembled WGS sequence"/>
</dbReference>
<dbReference type="InterPro" id="IPR002889">
    <property type="entry name" value="WSC_carb-bd"/>
</dbReference>
<dbReference type="PANTHER" id="PTHR24269">
    <property type="entry name" value="KREMEN PROTEIN"/>
    <property type="match status" value="1"/>
</dbReference>
<protein>
    <recommendedName>
        <fullName evidence="7">WSC domain-containing protein</fullName>
    </recommendedName>
</protein>